<evidence type="ECO:0000256" key="2">
    <source>
        <dbReference type="SAM" id="MobiDB-lite"/>
    </source>
</evidence>
<name>A0A9J6BNX6_POLVA</name>
<feature type="coiled-coil region" evidence="1">
    <location>
        <begin position="130"/>
        <end position="157"/>
    </location>
</feature>
<comment type="caution">
    <text evidence="3">The sequence shown here is derived from an EMBL/GenBank/DDBJ whole genome shotgun (WGS) entry which is preliminary data.</text>
</comment>
<gene>
    <name evidence="3" type="ORF">PVAND_001329</name>
</gene>
<reference evidence="3" key="1">
    <citation type="submission" date="2021-03" db="EMBL/GenBank/DDBJ databases">
        <title>Chromosome level genome of the anhydrobiotic midge Polypedilum vanderplanki.</title>
        <authorList>
            <person name="Yoshida Y."/>
            <person name="Kikawada T."/>
            <person name="Gusev O."/>
        </authorList>
    </citation>
    <scope>NUCLEOTIDE SEQUENCE</scope>
    <source>
        <strain evidence="3">NIAS01</strain>
        <tissue evidence="3">Whole body or cell culture</tissue>
    </source>
</reference>
<feature type="region of interest" description="Disordered" evidence="2">
    <location>
        <begin position="265"/>
        <end position="292"/>
    </location>
</feature>
<dbReference type="OrthoDB" id="8185397at2759"/>
<evidence type="ECO:0000313" key="4">
    <source>
        <dbReference type="Proteomes" id="UP001107558"/>
    </source>
</evidence>
<feature type="region of interest" description="Disordered" evidence="2">
    <location>
        <begin position="304"/>
        <end position="325"/>
    </location>
</feature>
<organism evidence="3 4">
    <name type="scientific">Polypedilum vanderplanki</name>
    <name type="common">Sleeping chironomid midge</name>
    <dbReference type="NCBI Taxonomy" id="319348"/>
    <lineage>
        <taxon>Eukaryota</taxon>
        <taxon>Metazoa</taxon>
        <taxon>Ecdysozoa</taxon>
        <taxon>Arthropoda</taxon>
        <taxon>Hexapoda</taxon>
        <taxon>Insecta</taxon>
        <taxon>Pterygota</taxon>
        <taxon>Neoptera</taxon>
        <taxon>Endopterygota</taxon>
        <taxon>Diptera</taxon>
        <taxon>Nematocera</taxon>
        <taxon>Chironomoidea</taxon>
        <taxon>Chironomidae</taxon>
        <taxon>Chironominae</taxon>
        <taxon>Polypedilum</taxon>
        <taxon>Polypedilum</taxon>
    </lineage>
</organism>
<dbReference type="AlphaFoldDB" id="A0A9J6BNX6"/>
<dbReference type="Proteomes" id="UP001107558">
    <property type="component" value="Chromosome 3"/>
</dbReference>
<keyword evidence="1" id="KW-0175">Coiled coil</keyword>
<dbReference type="EMBL" id="JADBJN010000003">
    <property type="protein sequence ID" value="KAG5671115.1"/>
    <property type="molecule type" value="Genomic_DNA"/>
</dbReference>
<evidence type="ECO:0000256" key="1">
    <source>
        <dbReference type="SAM" id="Coils"/>
    </source>
</evidence>
<keyword evidence="4" id="KW-1185">Reference proteome</keyword>
<proteinExistence type="predicted"/>
<accession>A0A9J6BNX6</accession>
<sequence>MTIARTRNVNSGSIFHTLKYREMVTNWNPWGKPGHGAPNNDIRIRNLENDGLYPVSNQSRNAFTLPKTNASQSKLKYYTPGVMSSSSAVTGGCGAPLVSESGKLLVPLREDPLITFNESTRNFVEKDLRYRKSQQEKTAYKQELDRIIEEKKRLKFNEKLNLGDGRGVGNYRNQNNLDPFADSWGKPGPGGTPWRDPKNVGQNFMKSMGWTTKDTLKSINNEINSPQQQLPAMQKPARCRAQPASCCERCSCECVKKIESTILRSPPQAQYGSKGRENEEPVVKKSPKSLPHYALPQQCNRQLEPLQQQQQSSKPTNIKQTVKKQSKTNLISGGVELVPLLAKRRDERQTPLSTTDITKYKINQSSRTDGDPEYLNDLERQVVHRKQLRQLSREREIESSRKHFINFDSFWGRPGAGAPMPNKNKLNLDNLLYNSPMYEIYPQQHQS</sequence>
<feature type="compositionally biased region" description="Basic and acidic residues" evidence="2">
    <location>
        <begin position="274"/>
        <end position="283"/>
    </location>
</feature>
<protein>
    <submittedName>
        <fullName evidence="3">Uncharacterized protein</fullName>
    </submittedName>
</protein>
<evidence type="ECO:0000313" key="3">
    <source>
        <dbReference type="EMBL" id="KAG5671115.1"/>
    </source>
</evidence>